<sequence>MEKRGALPEPANKAAGDGDGDGPVVLVMAPGPAQVDDYLFLVSPVASAHYHPSMQIVLDQLAAAYFLFAFNQTVVLRIDGNDDVRVCVWSAMICGMLLFDLLHFNAAGNSQGWGILLDPEAWRFEEWLIMIPTCGVAAARVAFLLGFGVAGEEPKPKMKTGVLYPCCNVGEDIVSVLENFASQVV</sequence>
<comment type="caution">
    <text evidence="3">The sequence shown here is derived from an EMBL/GenBank/DDBJ whole genome shotgun (WGS) entry which is preliminary data.</text>
</comment>
<name>A0A2P5IAE6_DIAHE</name>
<gene>
    <name evidence="3" type="ORF">DHEL01_v202132</name>
</gene>
<dbReference type="OrthoDB" id="3587182at2759"/>
<keyword evidence="1" id="KW-0472">Membrane</keyword>
<evidence type="ECO:0000259" key="2">
    <source>
        <dbReference type="Pfam" id="PF24803"/>
    </source>
</evidence>
<proteinExistence type="predicted"/>
<dbReference type="InterPro" id="IPR056121">
    <property type="entry name" value="DUF7704"/>
</dbReference>
<keyword evidence="4" id="KW-1185">Reference proteome</keyword>
<evidence type="ECO:0000313" key="3">
    <source>
        <dbReference type="EMBL" id="POS79480.1"/>
    </source>
</evidence>
<dbReference type="AlphaFoldDB" id="A0A2P5IAE6"/>
<keyword evidence="1" id="KW-0812">Transmembrane</keyword>
<dbReference type="PANTHER" id="PTHR37019">
    <property type="entry name" value="CHROMOSOME 1, WHOLE GENOME SHOTGUN SEQUENCE"/>
    <property type="match status" value="1"/>
</dbReference>
<dbReference type="Pfam" id="PF24803">
    <property type="entry name" value="DUF7704"/>
    <property type="match status" value="1"/>
</dbReference>
<dbReference type="EMBL" id="MAVT02000111">
    <property type="protein sequence ID" value="POS79480.1"/>
    <property type="molecule type" value="Genomic_DNA"/>
</dbReference>
<protein>
    <recommendedName>
        <fullName evidence="2">DUF7704 domain-containing protein</fullName>
    </recommendedName>
</protein>
<dbReference type="InParanoid" id="A0A2P5IAE6"/>
<accession>A0A2P5IAE6</accession>
<evidence type="ECO:0000256" key="1">
    <source>
        <dbReference type="SAM" id="Phobius"/>
    </source>
</evidence>
<feature type="domain" description="DUF7704" evidence="2">
    <location>
        <begin position="23"/>
        <end position="147"/>
    </location>
</feature>
<organism evidence="3 4">
    <name type="scientific">Diaporthe helianthi</name>
    <dbReference type="NCBI Taxonomy" id="158607"/>
    <lineage>
        <taxon>Eukaryota</taxon>
        <taxon>Fungi</taxon>
        <taxon>Dikarya</taxon>
        <taxon>Ascomycota</taxon>
        <taxon>Pezizomycotina</taxon>
        <taxon>Sordariomycetes</taxon>
        <taxon>Sordariomycetidae</taxon>
        <taxon>Diaporthales</taxon>
        <taxon>Diaporthaceae</taxon>
        <taxon>Diaporthe</taxon>
    </lineage>
</organism>
<feature type="transmembrane region" description="Helical" evidence="1">
    <location>
        <begin position="127"/>
        <end position="150"/>
    </location>
</feature>
<feature type="transmembrane region" description="Helical" evidence="1">
    <location>
        <begin position="86"/>
        <end position="107"/>
    </location>
</feature>
<evidence type="ECO:0000313" key="4">
    <source>
        <dbReference type="Proteomes" id="UP000094444"/>
    </source>
</evidence>
<keyword evidence="1" id="KW-1133">Transmembrane helix</keyword>
<reference evidence="3" key="1">
    <citation type="submission" date="2017-09" db="EMBL/GenBank/DDBJ databases">
        <title>Polyketide synthases of a Diaporthe helianthi virulent isolate.</title>
        <authorList>
            <person name="Baroncelli R."/>
        </authorList>
    </citation>
    <scope>NUCLEOTIDE SEQUENCE [LARGE SCALE GENOMIC DNA]</scope>
    <source>
        <strain evidence="3">7/96</strain>
    </source>
</reference>
<dbReference type="PANTHER" id="PTHR37019:SF1">
    <property type="entry name" value="EXPERA DOMAIN-CONTAINING PROTEIN"/>
    <property type="match status" value="1"/>
</dbReference>
<dbReference type="Proteomes" id="UP000094444">
    <property type="component" value="Unassembled WGS sequence"/>
</dbReference>